<reference evidence="3" key="2">
    <citation type="submission" date="2020-04" db="EMBL/GenBank/DDBJ databases">
        <authorList>
            <person name="Alexandrino P."/>
            <person name="Mendonca T."/>
            <person name="Guaman L."/>
            <person name="Cherix J."/>
            <person name="Lozano-Sakalauskas G."/>
            <person name="Fujita A."/>
            <person name="Filho E.R."/>
            <person name="Long P."/>
            <person name="Padilla G."/>
            <person name="Taciro M.K."/>
            <person name="Gomez J.G."/>
            <person name="Silva L.F."/>
            <person name="Torres M."/>
        </authorList>
    </citation>
    <scope>NUCLEOTIDE SEQUENCE</scope>
    <source>
        <strain evidence="3">LMG 19450</strain>
    </source>
</reference>
<feature type="compositionally biased region" description="Low complexity" evidence="1">
    <location>
        <begin position="2793"/>
        <end position="2806"/>
    </location>
</feature>
<feature type="compositionally biased region" description="Basic and acidic residues" evidence="1">
    <location>
        <begin position="2472"/>
        <end position="2487"/>
    </location>
</feature>
<dbReference type="InterPro" id="IPR011050">
    <property type="entry name" value="Pectin_lyase_fold/virulence"/>
</dbReference>
<evidence type="ECO:0000259" key="2">
    <source>
        <dbReference type="SMART" id="SM00912"/>
    </source>
</evidence>
<feature type="compositionally biased region" description="Low complexity" evidence="1">
    <location>
        <begin position="2644"/>
        <end position="2659"/>
    </location>
</feature>
<reference evidence="3" key="1">
    <citation type="journal article" date="2015" name="Genome Announc.">
        <title>Draft Genome Sequence of the Polyhydroxyalkanoate-Producing Bacterium Burkholderia sacchari LMG 19450 Isolated from Brazilian Sugarcane Plantation Soil.</title>
        <authorList>
            <person name="Alexandrino P.M."/>
            <person name="Mendonca T.T."/>
            <person name="Guaman Bautista L.P."/>
            <person name="Cherix J."/>
            <person name="Lozano-Sakalauskas G.C."/>
            <person name="Fujita A."/>
            <person name="Ramos Filho E."/>
            <person name="Long P."/>
            <person name="Padilla G."/>
            <person name="Taciro M.K."/>
            <person name="Gomez J.G."/>
            <person name="Silva L.F."/>
        </authorList>
    </citation>
    <scope>NUCLEOTIDE SEQUENCE</scope>
    <source>
        <strain evidence="3">LMG 19450</strain>
    </source>
</reference>
<evidence type="ECO:0000313" key="4">
    <source>
        <dbReference type="Proteomes" id="UP000030460"/>
    </source>
</evidence>
<feature type="region of interest" description="Disordered" evidence="1">
    <location>
        <begin position="2644"/>
        <end position="2671"/>
    </location>
</feature>
<dbReference type="OrthoDB" id="5666689at2"/>
<feature type="region of interest" description="Disordered" evidence="1">
    <location>
        <begin position="3111"/>
        <end position="3139"/>
    </location>
</feature>
<accession>A0A8T6ZJM2</accession>
<dbReference type="InterPro" id="IPR008638">
    <property type="entry name" value="FhaB/CdiA-like_TPS"/>
</dbReference>
<feature type="region of interest" description="Disordered" evidence="1">
    <location>
        <begin position="2857"/>
        <end position="2877"/>
    </location>
</feature>
<dbReference type="Pfam" id="PF05860">
    <property type="entry name" value="TPS"/>
    <property type="match status" value="1"/>
</dbReference>
<gene>
    <name evidence="3" type="ORF">NH14_030475</name>
</gene>
<dbReference type="Gene3D" id="2.160.20.10">
    <property type="entry name" value="Single-stranded right-handed beta-helix, Pectin lyase-like"/>
    <property type="match status" value="1"/>
</dbReference>
<dbReference type="RefSeq" id="WP_052148620.1">
    <property type="nucleotide sequence ID" value="NZ_CADFGF010000010.1"/>
</dbReference>
<sequence>MNRCYRLVYSRARNMLVAVEETATAAGKTGETRVSGRTSSPVYLSLRRLLPAVLLALVPMLTFAQIVAGGAHAPNVIQTQNGLDQVNINRPSGAGVSVNTFNRFDVPGRGAILNNSPTIVQTQQAGMINGNPNFSAGQSARIIVNQVNSANASQLNGFLETAGNRAEVIIANPSGISVNGGGFINTSRAILTTGTPNYAADGSVSGFNVTGGNITVSGAGLNASNVDQVDLLARAVQANAAIYAKNLNVITGANSIDHDTLSATPIAGDSPAPGVSIDVSNLGGMYANRVFLVGTEAGVGVSLKGIVAANAGDLVLTTQGKLVLASQANASGNINVSARDGIDNSGTTYAQQNVSLGTGGALTNSGLVGAQQNTAINAGAVNSTGTLAAGLNSDGSLAQSGDLNMSASGAVRATGRNAAGGNANISGATVNLAGSSTSANGAMTLAANGGDLNLSGATTTAGGTLDARASGTLNNDNGAMSSGGAQTVTAGALSNRGGQMISGGALTGNVAGATNNQGGTMQASGALSVASGSLENSGGHIASLGTDGVSLTTTGLLNNGTGATIGGNGNVTLQAGQIANAGSITAVQSLIASAAQTVFNGGVFAANANMALTAGSTLTNTSQLSANGGLSIAAATFDNSGASTRASQFTLHAGNLLNRGGTIAQSGTGATTLDVSGTLDNTNGSLQTNADSLALGPAALLNDHGTITNSGAGTLVVNTGVLSNNGGTIVTNGTLNAHVSGALSNVGGTLQAAKQLTADAGSIDNTAGHIVSLGTDGLSIHSAGALNNGAGGSIGGNGDVALQAGQIANAGSVTAVQSLIATAVQTLFNSGTFASNGNLTLSAGTTLTNNSQFSAGRTLYLSTATFDNSHGTISADQLALRATNLLNRGGTIAQSGTGGTTVDVTGTLDNTGGTLQTNAESLMLGPAALLNDHGTITSAGTDSLALDTGTLSNNGGTIATNGALSAHVSGAQSNVGGTMQAAKQLSVNSGSLDNSAGRIVSLGTDGVSVATTGLLNNGTAGSIAGNGNVALQAGQIANAGSITAVQNLIATAVQTLFNGGTFAANGNMTLTAGTTLTNAGQFGAGHALVLSAATFDNSGATVSAGQFTLHAADFLNRVGSVTQTGTGATTLDVSGTFDNTNGSLLSNADNLALGAASLVNDDGTIANAGTGTLSASAGTLSNNRGAMATNGTLDVHAGAVANRGGTMAAQSGAMLTLASLDNSAGGYIGAKSVTVTDAGALDNTDGTIQADETLKVSAQSVANDAGAIANGGAGETAITASSVISNTRDGLIGGNGDVLMSGGSVENSGGTVTAGGAALVQSASTLGNRAGIIQGMGATVAAGGAIDNSGGQIEADGVNSALTVSGATLDNSDGRIANTGIGATTITAGTITNSNAGGVTGAGTIGGNGNVSVNAQTLSNTNGAQLLSGHDLTLDIGQFADNTSATLSGANNVTLNGPNAALVNVGGSVHGNGAVMLDTASVDNTSGRIGNDTDSGGSIAIHTGALANQGGAIGSDQNLSVTTNTLTGDGRIIAGNDGALTVNGDYTLNSTNKIQANHNLAFTTAGAFTNLGTLGAVNALTVNAASVDNQAGADLNSTDTTVNAAGAISNAGRIEGDSVTTNSASLSNIATIVGNTVTLNAGSIANTGAAAALAAASTLNLYSPGDISNTGGATIFSLGDINIAADATRGANGVLAKRAGSVTNDQSTIEALGDIQIAAQTLTNTRPAPLVETVMTDVETIHQTKRDKYMPCTVQNADPHTSCTQPVWAGPYQHPLNATFDTSQIVTEGVGPAATDRVLIVNVNGQQQTIYYNTLTANGDGTITVSYWDDYDPHINFDPATEYPGDNQAHNHYQRVEVARDTTTTTQLDQIAGPQAQQAQIMAGGNLVLANVGSLNNEYSAIGAGNAIQIGSATANGDVASGNYGGTLVNNIGQTLYQYQRQDIVSTYAWNEDISRDRGTVAQPSIILAPVAIGGTGGAIIANNAVQINATDINNTNVAAASSATGATGGTLGANGAIATINGGSQQTVNGAGGGTSVNAQSGNAAGTVSGGASVSGQSGTAASTVNGGQARVDAPQSVAGPTGALNIPLPSGGIYTVNPAPGASYLVVTDPKLTSYASFISSDYMLGALGLDPSRIIKRLGDGLYEQQLVRNQITQLTGRAYMQGYKSNEDEYRALMNNGVNVAKAFSLSPGIALTAAQMDALTSDIVWMVNQTVTLPDGSTQTVLAPVVYLAHTHANDLQPTGALIAADDVEIHAAGSATNSGVIKGGTQTVISATNIVNRGGAIGSSSDNGTTVLSASNDIVNASGRITGNRVAVLAGHDIVNTTLVDNVAVTSVAGSSKVTQTLVGAQGVIASTGDMVVAAGNDLTVHGANILAGGDARIAAGHDINVDAVGSHTTQSVTTSASNFTHAESTLNQSSSIASGGSLAMQSGNDMTFRGANVSAGTDLAVVAGGNLTATTVTNSASNQDVTRDSKTRNGEDRSYDEQAVGTTFKAGGSGTVAALSTDASKGNVTLTGSSLTTGTGAASIAATGNVDINEAREEHDRYSAVEFKRGSFVHGSTTNQMQNTQANVGVGSTVSGDSVSVQSGKNLTVAGSTIAGTNDVNLAAAGNVTITTSQDTQNSQSYYSRHESGIGTSGLSLTIGSSSQENTGSGSSVTNNASTVGSIGGNLTVRAGKDLRVSGSDLIAARNITGTGENVTIDAATDTSQRSQTQKTHSSGLTIGLAGSLGDAINNAYSESQAASHSASTGNDRASALHAIAAAGDAGMAGAMAKDAVTKGGAPDIGIKVSVGSSSSRSDSSESQTTNRGSNVNAGGTAAFVATGNDTPGSGNVTIAGSNVSANDVLLDGKNQVNVTNTTDTDSTRSSNSSSSASVGVQYTLGGGFGISAAMSNAHGDANSDASIQNASHVTGANSVTVISGGDTNVTGSQIAGRQISADVGGNLNVTSVQDTTTSAAHQSSSGGGFTITQYGGASASVTAQKGHADGSYAGVNEQAGLYAGDGGFDVNVKGNTALTGAVISSTADAAKNSLTTGTLAYSDLENHSHYSANSIGGSYGVAASTGSAGKSVGPGSVPGTGGFVPMIPQNDSGDQSATTRSAVSAGTVNITDGANQKQDVGSLSRDTANTNGKVANAPDVNDMLNKQADTMQAAQAAGQAVAQGIGAYADMKRDAAEKAVEAAADSNDPQAMAAALADYANWREGGDARAALQAGGGALVGGLGGGAFGAIGGAAGAALSSKLADQTRAATDAVTDATGSSLIGNIGGNILSGLAGALVGGGAGAAAASNVNLYNEGKDPEAAAKDARVKGIVERALGNAPDFNPVSLGTLIDQFIGQVKSGAQAKMSEAPSALAAQGVANGINAGIGIGGGVPPAASPGAVLVNGAGQALSSGAGSAAYQPDNATLNVQDNRDKGRAFEAETVKTYEQQNPEVVQEVTVKVADGTKTRLDIVTRDANGNIGCVECKSSDTAPLTPNQTAAFPQIETGGAVVVGKGKPGFPGGTVIPPTKVDIVRPVTVNGGK</sequence>
<feature type="compositionally biased region" description="Polar residues" evidence="1">
    <location>
        <begin position="2807"/>
        <end position="2817"/>
    </location>
</feature>
<dbReference type="Pfam" id="PF13018">
    <property type="entry name" value="ESPR"/>
    <property type="match status" value="1"/>
</dbReference>
<dbReference type="SMART" id="SM00912">
    <property type="entry name" value="Haemagg_act"/>
    <property type="match status" value="1"/>
</dbReference>
<protein>
    <submittedName>
        <fullName evidence="3">Filamentous hemagglutinin N-terminal domain-containing protein</fullName>
    </submittedName>
</protein>
<feature type="region of interest" description="Disordered" evidence="1">
    <location>
        <begin position="2045"/>
        <end position="2084"/>
    </location>
</feature>
<dbReference type="NCBIfam" id="TIGR01731">
    <property type="entry name" value="fil_hemag_20aa"/>
    <property type="match status" value="34"/>
</dbReference>
<evidence type="ECO:0000313" key="3">
    <source>
        <dbReference type="EMBL" id="NLP65387.1"/>
    </source>
</evidence>
<dbReference type="InterPro" id="IPR012334">
    <property type="entry name" value="Pectin_lyas_fold"/>
</dbReference>
<feature type="region of interest" description="Disordered" evidence="1">
    <location>
        <begin position="2785"/>
        <end position="2831"/>
    </location>
</feature>
<feature type="compositionally biased region" description="Polar residues" evidence="1">
    <location>
        <begin position="3111"/>
        <end position="3133"/>
    </location>
</feature>
<proteinExistence type="predicted"/>
<dbReference type="InterPro" id="IPR025157">
    <property type="entry name" value="Hemagglutinin_rpt"/>
</dbReference>
<dbReference type="SUPFAM" id="SSF51126">
    <property type="entry name" value="Pectin lyase-like"/>
    <property type="match status" value="1"/>
</dbReference>
<organism evidence="3 4">
    <name type="scientific">Paraburkholderia sacchari</name>
    <dbReference type="NCBI Taxonomy" id="159450"/>
    <lineage>
        <taxon>Bacteria</taxon>
        <taxon>Pseudomonadati</taxon>
        <taxon>Pseudomonadota</taxon>
        <taxon>Betaproteobacteria</taxon>
        <taxon>Burkholderiales</taxon>
        <taxon>Burkholderiaceae</taxon>
        <taxon>Paraburkholderia</taxon>
    </lineage>
</organism>
<dbReference type="NCBIfam" id="TIGR01901">
    <property type="entry name" value="adhes_NPXG"/>
    <property type="match status" value="1"/>
</dbReference>
<comment type="caution">
    <text evidence="3">The sequence shown here is derived from an EMBL/GenBank/DDBJ whole genome shotgun (WGS) entry which is preliminary data.</text>
</comment>
<keyword evidence="4" id="KW-1185">Reference proteome</keyword>
<dbReference type="GO" id="GO:0003824">
    <property type="term" value="F:catalytic activity"/>
    <property type="evidence" value="ECO:0007669"/>
    <property type="project" value="UniProtKB-ARBA"/>
</dbReference>
<dbReference type="Proteomes" id="UP000030460">
    <property type="component" value="Unassembled WGS sequence"/>
</dbReference>
<dbReference type="InterPro" id="IPR010069">
    <property type="entry name" value="CdiA_FHA1_rpt"/>
</dbReference>
<dbReference type="InterPro" id="IPR024973">
    <property type="entry name" value="ESPR"/>
</dbReference>
<feature type="compositionally biased region" description="Low complexity" evidence="1">
    <location>
        <begin position="2859"/>
        <end position="2877"/>
    </location>
</feature>
<feature type="compositionally biased region" description="Low complexity" evidence="1">
    <location>
        <begin position="2045"/>
        <end position="2065"/>
    </location>
</feature>
<evidence type="ECO:0000256" key="1">
    <source>
        <dbReference type="SAM" id="MobiDB-lite"/>
    </source>
</evidence>
<dbReference type="EMBL" id="JTDB02000014">
    <property type="protein sequence ID" value="NLP65387.1"/>
    <property type="molecule type" value="Genomic_DNA"/>
</dbReference>
<name>A0A8T6ZJM2_9BURK</name>
<dbReference type="Pfam" id="PF13332">
    <property type="entry name" value="Fil_haemagg_2"/>
    <property type="match status" value="4"/>
</dbReference>
<feature type="region of interest" description="Disordered" evidence="1">
    <location>
        <begin position="2465"/>
        <end position="2487"/>
    </location>
</feature>
<feature type="domain" description="Filamentous haemagglutinin FhaB/tRNA nuclease CdiA-like TPS" evidence="2">
    <location>
        <begin position="80"/>
        <end position="201"/>
    </location>
</feature>